<dbReference type="InterPro" id="IPR044527">
    <property type="entry name" value="NrtA/CpmA_ABC-bd_dom"/>
</dbReference>
<sequence length="389" mass="42072">MTLAVLRIGFVPLLDMAPIVIAHEMGFAAAEGLAFDLRRAPSWSSLRDLLLWGQVDAAHMLAPLPVAMALGLGGAVERLDILQVLSLNGDVIGVSQALSDRLRATGHDFGFADAACAARDLALAANGVLRIGVPFPFSTHVELVRYWLRDADLEFALNTIPPPRMAEALAAGEIDAFCVGEPWGSVAVEQGAGTLLLPSRAIWAVAPEKVLAARHDWVCENPSLTGRLMRAIWRAARWLCLPENRAIASEILARSEYVNAPAELLDRALRGEMVISPQGELRRVPDMIRFFDGAASFPWRSQAAWFADQMAARHGFDRSLSLAAAKAICRTDLYRLNLRSAGADLPGASEKLEGSLLHPTAVASEQGEMILTPDVFFDGQIFDSGQKFG</sequence>
<gene>
    <name evidence="6" type="primary">nrtA</name>
    <name evidence="6" type="ORF">ROSMUCSMR3_02553</name>
</gene>
<dbReference type="OrthoDB" id="570524at2"/>
<evidence type="ECO:0000256" key="1">
    <source>
        <dbReference type="ARBA" id="ARBA00004308"/>
    </source>
</evidence>
<dbReference type="CDD" id="cd13553">
    <property type="entry name" value="PBP2_NrtA_CpmA_like"/>
    <property type="match status" value="1"/>
</dbReference>
<evidence type="ECO:0000256" key="2">
    <source>
        <dbReference type="ARBA" id="ARBA00022448"/>
    </source>
</evidence>
<evidence type="ECO:0000256" key="4">
    <source>
        <dbReference type="ARBA" id="ARBA00022519"/>
    </source>
</evidence>
<dbReference type="GO" id="GO:0012505">
    <property type="term" value="C:endomembrane system"/>
    <property type="evidence" value="ECO:0007669"/>
    <property type="project" value="UniProtKB-SubCell"/>
</dbReference>
<dbReference type="Proteomes" id="UP000192273">
    <property type="component" value="Chromosome"/>
</dbReference>
<dbReference type="SUPFAM" id="SSF53850">
    <property type="entry name" value="Periplasmic binding protein-like II"/>
    <property type="match status" value="1"/>
</dbReference>
<dbReference type="AlphaFoldDB" id="A0A1V0RQZ0"/>
<dbReference type="RefSeq" id="WP_081507521.1">
    <property type="nucleotide sequence ID" value="NZ_CP020474.1"/>
</dbReference>
<keyword evidence="5" id="KW-0472">Membrane</keyword>
<proteinExistence type="predicted"/>
<evidence type="ECO:0000256" key="5">
    <source>
        <dbReference type="ARBA" id="ARBA00023136"/>
    </source>
</evidence>
<accession>A0A1V0RQZ0</accession>
<reference evidence="6 7" key="1">
    <citation type="submission" date="2017-03" db="EMBL/GenBank/DDBJ databases">
        <title>Genome Sequence of Roseovarius mucosus strain SMR3 Isolated from a culture of the Diatom Skeletonema marinoi.</title>
        <authorList>
            <person name="Topel M."/>
            <person name="Pinder M."/>
            <person name="Johansson O.N."/>
            <person name="Kourtchenko O."/>
            <person name="Godhe A."/>
            <person name="Clarke A.K."/>
        </authorList>
    </citation>
    <scope>NUCLEOTIDE SEQUENCE [LARGE SCALE GENOMIC DNA]</scope>
    <source>
        <strain evidence="6 7">SMR3</strain>
    </source>
</reference>
<dbReference type="PANTHER" id="PTHR30024:SF43">
    <property type="entry name" value="BLL4572 PROTEIN"/>
    <property type="match status" value="1"/>
</dbReference>
<comment type="subcellular location">
    <subcellularLocation>
        <location evidence="1">Endomembrane system</location>
    </subcellularLocation>
</comment>
<keyword evidence="7" id="KW-1185">Reference proteome</keyword>
<organism evidence="6 7">
    <name type="scientific">Roseovarius mucosus</name>
    <dbReference type="NCBI Taxonomy" id="215743"/>
    <lineage>
        <taxon>Bacteria</taxon>
        <taxon>Pseudomonadati</taxon>
        <taxon>Pseudomonadota</taxon>
        <taxon>Alphaproteobacteria</taxon>
        <taxon>Rhodobacterales</taxon>
        <taxon>Roseobacteraceae</taxon>
        <taxon>Roseovarius</taxon>
    </lineage>
</organism>
<dbReference type="KEGG" id="rmm:ROSMUCSMR3_02553"/>
<keyword evidence="3" id="KW-1003">Cell membrane</keyword>
<dbReference type="EMBL" id="CP020474">
    <property type="protein sequence ID" value="ARE84022.1"/>
    <property type="molecule type" value="Genomic_DNA"/>
</dbReference>
<evidence type="ECO:0000313" key="7">
    <source>
        <dbReference type="Proteomes" id="UP000192273"/>
    </source>
</evidence>
<dbReference type="Gene3D" id="3.40.190.10">
    <property type="entry name" value="Periplasmic binding protein-like II"/>
    <property type="match status" value="2"/>
</dbReference>
<dbReference type="Pfam" id="PF13379">
    <property type="entry name" value="NMT1_2"/>
    <property type="match status" value="1"/>
</dbReference>
<protein>
    <submittedName>
        <fullName evidence="6">Nitrate transport protein NrtA</fullName>
    </submittedName>
</protein>
<evidence type="ECO:0000313" key="6">
    <source>
        <dbReference type="EMBL" id="ARE84022.1"/>
    </source>
</evidence>
<evidence type="ECO:0000256" key="3">
    <source>
        <dbReference type="ARBA" id="ARBA00022475"/>
    </source>
</evidence>
<keyword evidence="2" id="KW-0813">Transport</keyword>
<dbReference type="PANTHER" id="PTHR30024">
    <property type="entry name" value="ALIPHATIC SULFONATES-BINDING PROTEIN-RELATED"/>
    <property type="match status" value="1"/>
</dbReference>
<name>A0A1V0RQZ0_9RHOB</name>
<keyword evidence="4" id="KW-0997">Cell inner membrane</keyword>